<proteinExistence type="predicted"/>
<feature type="transmembrane region" description="Helical" evidence="8">
    <location>
        <begin position="1915"/>
        <end position="1934"/>
    </location>
</feature>
<dbReference type="InterPro" id="IPR002126">
    <property type="entry name" value="Cadherin-like_dom"/>
</dbReference>
<feature type="domain" description="EGF-like" evidence="9 10">
    <location>
        <begin position="2759"/>
        <end position="2770"/>
    </location>
</feature>
<dbReference type="InterPro" id="IPR020894">
    <property type="entry name" value="Cadherin_CS"/>
</dbReference>
<sequence>VYIEVIDVNDNKPLFTTTHYEGSFPESAPIGTTLLKVKATDDDNNKLIYSLPDCCNSQTTLDLFDVAAETELELMFNVFPPIPGAVLVHSPLDREVATQHNLTVMVSDQGLTPNWNYTRVTINVVDHNDHPPMFLATEFQGRVFETAAIGTSILQVAAGEIERDGRGRISQVLAVCDRCPLLRGPGCPGNIGGTFTIDRLLGTISVAKEIDKADKTLFELVVMATDQGDTPLSASTKVTITVTISDNAPPRFEETQYMAELLENQPVFTNVFTISAICRSSLIYTIIGGNDRNIFSVNPNSGVVFTKKQVDFETDHSFNLTIKATSVIHSSAMTHLLIHVIDENDNVPEFLQHEYVGNVTELAEPGTIVLDQYGEPLVIRATDKDSDLNALLIYEIRDEYAKKFITIDHNTGAIRTVAELDREAVEKIELSVEVWDMGKPQHRTRLPARVTIYVDDVNDTPPKFSTDSYTAHVFLPTFSDVIVVQTIATDDDYNSKLRYRITEGNSDKRFRIDKNLGAIYIDNAKNMEDSYKLNVQVSDGVFTALSTVDITVAHPEYSPFTFTRAVYEASVMENILSEETLIVIMVADRALNQQYSFSLLNGKGMFEVGLTSGVLTTTGVVFDREEIALYNLIVEVHRQTPFSEERAHAVVKVTVEDENDNAPMFVQQPYHSVLVYDAPLGHIVKQVTAVDRDAGQFGHVTYSLKRDGDHGNRFAIAPETGEITVLKHLQESDVGQKIVLTVSAEDGDIPSKTTETSLQIVVISQAYPVFDQLIYRATIPEYIPRGSAVATLSANSPTGQKLIYTIMDGNYYGDFDRIISLEGVVTVHGVLTRAKPSYNLTIQAIELMSGLTATSFLMITVQDVNNEVPTFTSHLYRASISEAASIGASVLTVLATDPEPGDNGLVHYRLVPSNAGDQGLDWFHIGDDTGTISTRKFLDREDQPEYKLLVVASDSGIPALSATATVIVTVTDLNDNAPTFNQRSYHCTISDQIARGQLVTKVSATDLDSSSRSKLRYAIIAGNDRQTFDMEPEKGIISLSQQRIPDLYLAYNLNISVSDGVFSNFARVNIKVQTSNNNAPRFDRLIYVAEFPENYGEGMLVTQVRATDEDDGTFGMIRYSISSDEMQQYFRIDADTGIICVTGEMYSVQVLDRERQSVYSVPVAVSDNGGRMTFTTVHISIRDQNDNVPQFLAQEYKQTVLDSTPLNSTIMVIQAEDKDSGVNGEIVYEFSPGTSARVQQLFHLHPDTGVITLSSSLKNSVDEIFQFFVQASDKGDPPMKNNVPVNMWVTDNDDAQPVFSQPSYSFFMLENEPVSTVIATVKAMSFSPLEYIIVPGYTKSSNSPARFSIDSQGKVRVAAPLDMETNSVFILTVQAQTLSSPPLVQEATINIRLMDVNDNYPYFESNPYQITVPENSEAGIDIVQVVAHDMDKSSRFIFSFGDDVRKYSHQFSIDSTTGVITLLSELDRESQELYNLTVWVKDSDSPDALQNFTIVQVKVMDCNDNPPIFSREHYQAAVNEDAYEGTILMTLTTVDKDLTFTSETHYYITEGDPEGKFRIRADGDVFVNGQLDRERVPRYKLTVAATDGAFVTTATLTIDILDANDNTPVCHKPVYDESVSEDVTPSWVISTLKASDADEYGSLRYELTGDGAQDFYLEPNSGVLTAARHLDRETIDRYQLTARAVDIGGKYCSMDIRLTITDVNDNSPVIQPIQGPVSVSEGAVINTLIYRVSASDADLGNDRQITFSLTGNPEGVFKIDEKSGLIQLAKRLDREKTDHYTITVHAADKGTPQLTSEVDIEITVTDENDNPPEFEQTTYWASVREDAAIGQYVATVRASSLDTGVNAQISFFIQSGNDKDKFTVEEDTGMITNFLQLLLSALLICNILISLYDLKYCANFLAFLDNLLHNNREISFIKFLIYEACLLLCVLTIYRGIIRTAGYLDHETVPGYVLTIQAQDHGEVPLTNTAYVQINVTDVNDNPPVFLQKEYSGMVREDAQIGSRVLQVLTADLDSDPLNKAVNFSLVGGDSLQVFDIHRTDGYILVRNMLNREAISSYTLQVRASNYHLTAETVVNIEILDANDCPPSFSQENYTVFVQENKKVTSCILKFEVSDDDLDPNGAPFTFDLIGLEQDGKFRVDEEGNLCIAGGLNRQVTATYLLTVRAFDSGTPAMYSDVKVMVDVIEESTYSPEVSNLDVYISSYMDEFPGGVIGTLKAVDGDTFDTLDYTVVSMHRNLFDIDKKDGRVIAFAGLDAGAYNVNVSVTDGKFTSYGNVNVDVTIITEEMIANAITIQFADMSPQDFFKIHKKDFVRILKRVFNVRTRDIAIISIQNSDSTNGNIAERKRRDASSNLDVLFAVNKGVEYIPKDRLKRKVAKLAEDFTTEMGVVVVKVISDICERGMCEGGTCVGYVEFDKDSLAPVFMDGGSFVSAKHRYTYECECPNGNIGDNCLPNPTSCSESPCPVYKECVADPQHGYQCVCPDGLTGKRCEKDLDNKCDNTNCHRGDSPMTFAGNSYAKWTLLNPIDMRLTLSMRIKTIKETASLMFAKGRVDYSILELVNGMVQYRFDCGSGEGLVLIPNHISDGKWHTIMVERHKNFAELFLDGQFSAITTAPGINDVLNLDNSDVYFGAEVETYSNGYIDVRKGFRGCIEDIQLHNVRLPVTGSNAVALSQQFEHLEFSCKDSDFIIDSSNVCSSFPCMNGGKCEATSANSYMCRCGERFQGLRCEIDKDPCQRMPCLNNGVCANLKGVPNDFQCTCPGGFLGRRCEYGKYCQTSPCQHAGTCIEGPTSYTCRCAPGYAGA</sequence>
<dbReference type="SMART" id="SM00181">
    <property type="entry name" value="EGF"/>
    <property type="match status" value="5"/>
</dbReference>
<dbReference type="Gene3D" id="2.10.25.10">
    <property type="entry name" value="Laminin"/>
    <property type="match status" value="4"/>
</dbReference>
<dbReference type="SMART" id="SM00112">
    <property type="entry name" value="CA"/>
    <property type="match status" value="21"/>
</dbReference>
<dbReference type="PANTHER" id="PTHR24026:SF126">
    <property type="entry name" value="PROTOCADHERIN FAT 4"/>
    <property type="match status" value="1"/>
</dbReference>
<feature type="domain" description="EGF-like" evidence="9">
    <location>
        <begin position="2718"/>
        <end position="2729"/>
    </location>
</feature>
<feature type="non-terminal residue" evidence="11">
    <location>
        <position position="1"/>
    </location>
</feature>
<dbReference type="Gene3D" id="2.60.40.60">
    <property type="entry name" value="Cadherins"/>
    <property type="match status" value="22"/>
</dbReference>
<evidence type="ECO:0000256" key="6">
    <source>
        <dbReference type="ARBA" id="ARBA00023136"/>
    </source>
</evidence>
<dbReference type="CDD" id="cd00054">
    <property type="entry name" value="EGF_CA"/>
    <property type="match status" value="3"/>
</dbReference>
<evidence type="ECO:0000313" key="12">
    <source>
        <dbReference type="Proteomes" id="UP001164746"/>
    </source>
</evidence>
<keyword evidence="3" id="KW-0677">Repeat</keyword>
<dbReference type="SMART" id="SM00282">
    <property type="entry name" value="LamG"/>
    <property type="match status" value="1"/>
</dbReference>
<dbReference type="CDD" id="cd00053">
    <property type="entry name" value="EGF"/>
    <property type="match status" value="1"/>
</dbReference>
<organism evidence="11 12">
    <name type="scientific">Mya arenaria</name>
    <name type="common">Soft-shell clam</name>
    <dbReference type="NCBI Taxonomy" id="6604"/>
    <lineage>
        <taxon>Eukaryota</taxon>
        <taxon>Metazoa</taxon>
        <taxon>Spiralia</taxon>
        <taxon>Lophotrochozoa</taxon>
        <taxon>Mollusca</taxon>
        <taxon>Bivalvia</taxon>
        <taxon>Autobranchia</taxon>
        <taxon>Heteroconchia</taxon>
        <taxon>Euheterodonta</taxon>
        <taxon>Imparidentia</taxon>
        <taxon>Neoheterodontei</taxon>
        <taxon>Myida</taxon>
        <taxon>Myoidea</taxon>
        <taxon>Myidae</taxon>
        <taxon>Mya</taxon>
    </lineage>
</organism>
<keyword evidence="4" id="KW-0106">Calcium</keyword>
<feature type="domain" description="EGF-like" evidence="9">
    <location>
        <begin position="2480"/>
        <end position="2491"/>
    </location>
</feature>
<dbReference type="InterPro" id="IPR013320">
    <property type="entry name" value="ConA-like_dom_sf"/>
</dbReference>
<dbReference type="SMART" id="SM00179">
    <property type="entry name" value="EGF_CA"/>
    <property type="match status" value="3"/>
</dbReference>
<dbReference type="Proteomes" id="UP001164746">
    <property type="component" value="Chromosome 3"/>
</dbReference>
<dbReference type="PROSITE" id="PS00232">
    <property type="entry name" value="CADHERIN_1"/>
    <property type="match status" value="10"/>
</dbReference>
<dbReference type="Pfam" id="PF02210">
    <property type="entry name" value="Laminin_G_2"/>
    <property type="match status" value="1"/>
</dbReference>
<keyword evidence="6 8" id="KW-0472">Membrane</keyword>
<protein>
    <submittedName>
        <fullName evidence="11">FAT3-like protein</fullName>
    </submittedName>
</protein>
<keyword evidence="2 8" id="KW-0812">Transmembrane</keyword>
<dbReference type="PROSITE" id="PS00022">
    <property type="entry name" value="EGF_1"/>
    <property type="match status" value="3"/>
</dbReference>
<accession>A0ABY7DPK3</accession>
<dbReference type="InterPro" id="IPR015919">
    <property type="entry name" value="Cadherin-like_sf"/>
</dbReference>
<dbReference type="PANTHER" id="PTHR24026">
    <property type="entry name" value="FAT ATYPICAL CADHERIN-RELATED"/>
    <property type="match status" value="1"/>
</dbReference>
<evidence type="ECO:0000256" key="8">
    <source>
        <dbReference type="SAM" id="Phobius"/>
    </source>
</evidence>
<dbReference type="Pfam" id="PF00028">
    <property type="entry name" value="Cadherin"/>
    <property type="match status" value="18"/>
</dbReference>
<dbReference type="EMBL" id="CP111014">
    <property type="protein sequence ID" value="WAQ98846.1"/>
    <property type="molecule type" value="Genomic_DNA"/>
</dbReference>
<evidence type="ECO:0000256" key="5">
    <source>
        <dbReference type="ARBA" id="ARBA00022989"/>
    </source>
</evidence>
<evidence type="ECO:0000256" key="1">
    <source>
        <dbReference type="ARBA" id="ARBA00004370"/>
    </source>
</evidence>
<dbReference type="Gene3D" id="2.60.120.200">
    <property type="match status" value="1"/>
</dbReference>
<dbReference type="PROSITE" id="PS01186">
    <property type="entry name" value="EGF_2"/>
    <property type="match status" value="1"/>
</dbReference>
<dbReference type="SUPFAM" id="SSF57196">
    <property type="entry name" value="EGF/Laminin"/>
    <property type="match status" value="3"/>
</dbReference>
<comment type="subcellular location">
    <subcellularLocation>
        <location evidence="1">Membrane</location>
    </subcellularLocation>
</comment>
<dbReference type="SUPFAM" id="SSF49899">
    <property type="entry name" value="Concanavalin A-like lectins/glucanases"/>
    <property type="match status" value="1"/>
</dbReference>
<evidence type="ECO:0000256" key="7">
    <source>
        <dbReference type="ARBA" id="ARBA00023157"/>
    </source>
</evidence>
<dbReference type="Pfam" id="PF00008">
    <property type="entry name" value="EGF"/>
    <property type="match status" value="2"/>
</dbReference>
<dbReference type="PRINTS" id="PR00205">
    <property type="entry name" value="CADHERIN"/>
</dbReference>
<keyword evidence="5 8" id="KW-1133">Transmembrane helix</keyword>
<keyword evidence="12" id="KW-1185">Reference proteome</keyword>
<evidence type="ECO:0000256" key="2">
    <source>
        <dbReference type="ARBA" id="ARBA00022692"/>
    </source>
</evidence>
<dbReference type="CDD" id="cd00110">
    <property type="entry name" value="LamG"/>
    <property type="match status" value="1"/>
</dbReference>
<dbReference type="InterPro" id="IPR001791">
    <property type="entry name" value="Laminin_G"/>
</dbReference>
<name>A0ABY7DPK3_MYAAR</name>
<dbReference type="InterPro" id="IPR001881">
    <property type="entry name" value="EGF-like_Ca-bd_dom"/>
</dbReference>
<gene>
    <name evidence="11" type="ORF">MAR_023219</name>
</gene>
<dbReference type="InterPro" id="IPR000742">
    <property type="entry name" value="EGF"/>
</dbReference>
<evidence type="ECO:0000256" key="3">
    <source>
        <dbReference type="ARBA" id="ARBA00022737"/>
    </source>
</evidence>
<evidence type="ECO:0000256" key="4">
    <source>
        <dbReference type="ARBA" id="ARBA00022837"/>
    </source>
</evidence>
<dbReference type="CDD" id="cd11304">
    <property type="entry name" value="Cadherin_repeat"/>
    <property type="match status" value="21"/>
</dbReference>
<evidence type="ECO:0000259" key="10">
    <source>
        <dbReference type="PROSITE" id="PS01186"/>
    </source>
</evidence>
<keyword evidence="7" id="KW-1015">Disulfide bond</keyword>
<evidence type="ECO:0000313" key="11">
    <source>
        <dbReference type="EMBL" id="WAQ98846.1"/>
    </source>
</evidence>
<dbReference type="SUPFAM" id="SSF49313">
    <property type="entry name" value="Cadherin-like"/>
    <property type="match status" value="22"/>
</dbReference>
<reference evidence="11" key="1">
    <citation type="submission" date="2022-11" db="EMBL/GenBank/DDBJ databases">
        <title>Centuries of genome instability and evolution in soft-shell clam transmissible cancer (bioRxiv).</title>
        <authorList>
            <person name="Hart S.F.M."/>
            <person name="Yonemitsu M.A."/>
            <person name="Giersch R.M."/>
            <person name="Beal B.F."/>
            <person name="Arriagada G."/>
            <person name="Davis B.W."/>
            <person name="Ostrander E.A."/>
            <person name="Goff S.P."/>
            <person name="Metzger M.J."/>
        </authorList>
    </citation>
    <scope>NUCLEOTIDE SEQUENCE</scope>
    <source>
        <strain evidence="11">MELC-2E11</strain>
        <tissue evidence="11">Siphon/mantle</tissue>
    </source>
</reference>
<evidence type="ECO:0000259" key="9">
    <source>
        <dbReference type="PROSITE" id="PS00022"/>
    </source>
</evidence>
<feature type="transmembrane region" description="Helical" evidence="8">
    <location>
        <begin position="1874"/>
        <end position="1894"/>
    </location>
</feature>